<dbReference type="RefSeq" id="WP_271922914.1">
    <property type="nucleotide sequence ID" value="NZ_JAQNDO010000001.1"/>
</dbReference>
<accession>A0ABT5EUC5</accession>
<evidence type="ECO:0000256" key="2">
    <source>
        <dbReference type="PROSITE-ProRule" id="PRU00169"/>
    </source>
</evidence>
<gene>
    <name evidence="4" type="ORF">POL67_29105</name>
</gene>
<name>A0ABT5EUC5_9BACT</name>
<proteinExistence type="predicted"/>
<dbReference type="InterPro" id="IPR050595">
    <property type="entry name" value="Bact_response_regulator"/>
</dbReference>
<dbReference type="SMART" id="SM00448">
    <property type="entry name" value="REC"/>
    <property type="match status" value="1"/>
</dbReference>
<protein>
    <submittedName>
        <fullName evidence="4">Response regulator</fullName>
    </submittedName>
</protein>
<comment type="caution">
    <text evidence="4">The sequence shown here is derived from an EMBL/GenBank/DDBJ whole genome shotgun (WGS) entry which is preliminary data.</text>
</comment>
<keyword evidence="5" id="KW-1185">Reference proteome</keyword>
<evidence type="ECO:0000313" key="4">
    <source>
        <dbReference type="EMBL" id="MDC0745426.1"/>
    </source>
</evidence>
<dbReference type="PANTHER" id="PTHR44591">
    <property type="entry name" value="STRESS RESPONSE REGULATOR PROTEIN 1"/>
    <property type="match status" value="1"/>
</dbReference>
<dbReference type="SUPFAM" id="SSF52172">
    <property type="entry name" value="CheY-like"/>
    <property type="match status" value="1"/>
</dbReference>
<dbReference type="PANTHER" id="PTHR44591:SF3">
    <property type="entry name" value="RESPONSE REGULATORY DOMAIN-CONTAINING PROTEIN"/>
    <property type="match status" value="1"/>
</dbReference>
<organism evidence="4 5">
    <name type="scientific">Polyangium mundeleinium</name>
    <dbReference type="NCBI Taxonomy" id="2995306"/>
    <lineage>
        <taxon>Bacteria</taxon>
        <taxon>Pseudomonadati</taxon>
        <taxon>Myxococcota</taxon>
        <taxon>Polyangia</taxon>
        <taxon>Polyangiales</taxon>
        <taxon>Polyangiaceae</taxon>
        <taxon>Polyangium</taxon>
    </lineage>
</organism>
<dbReference type="PROSITE" id="PS50110">
    <property type="entry name" value="RESPONSE_REGULATORY"/>
    <property type="match status" value="1"/>
</dbReference>
<dbReference type="Pfam" id="PF00072">
    <property type="entry name" value="Response_reg"/>
    <property type="match status" value="1"/>
</dbReference>
<keyword evidence="1 2" id="KW-0597">Phosphoprotein</keyword>
<dbReference type="Gene3D" id="3.40.50.2300">
    <property type="match status" value="1"/>
</dbReference>
<feature type="modified residue" description="4-aspartylphosphate" evidence="2">
    <location>
        <position position="69"/>
    </location>
</feature>
<evidence type="ECO:0000259" key="3">
    <source>
        <dbReference type="PROSITE" id="PS50110"/>
    </source>
</evidence>
<reference evidence="4 5" key="1">
    <citation type="submission" date="2022-11" db="EMBL/GenBank/DDBJ databases">
        <title>Minimal conservation of predation-associated metabolite biosynthetic gene clusters underscores biosynthetic potential of Myxococcota including descriptions for ten novel species: Archangium lansinium sp. nov., Myxococcus landrumus sp. nov., Nannocystis bai.</title>
        <authorList>
            <person name="Ahearne A."/>
            <person name="Stevens C."/>
            <person name="Dowd S."/>
        </authorList>
    </citation>
    <scope>NUCLEOTIDE SEQUENCE [LARGE SCALE GENOMIC DNA]</scope>
    <source>
        <strain evidence="4 5">RJM3</strain>
    </source>
</reference>
<sequence>MIDAQQNAMSEADGRRLGTILVVDDDPGVIEALKTLLVDEGYHVVTACNGRAALSYLAENEAPCVILLDMMMPIMDGYGFLAEQRQHPALSRIPVVVLTAGANSNRVRALCPTRFLSKPVDVDALLAFLEECC</sequence>
<evidence type="ECO:0000313" key="5">
    <source>
        <dbReference type="Proteomes" id="UP001221411"/>
    </source>
</evidence>
<feature type="domain" description="Response regulatory" evidence="3">
    <location>
        <begin position="19"/>
        <end position="133"/>
    </location>
</feature>
<evidence type="ECO:0000256" key="1">
    <source>
        <dbReference type="ARBA" id="ARBA00022553"/>
    </source>
</evidence>
<dbReference type="EMBL" id="JAQNDO010000001">
    <property type="protein sequence ID" value="MDC0745426.1"/>
    <property type="molecule type" value="Genomic_DNA"/>
</dbReference>
<dbReference type="InterPro" id="IPR001789">
    <property type="entry name" value="Sig_transdc_resp-reg_receiver"/>
</dbReference>
<dbReference type="InterPro" id="IPR011006">
    <property type="entry name" value="CheY-like_superfamily"/>
</dbReference>
<dbReference type="Proteomes" id="UP001221411">
    <property type="component" value="Unassembled WGS sequence"/>
</dbReference>